<keyword evidence="4" id="KW-1185">Reference proteome</keyword>
<dbReference type="InterPro" id="IPR008565">
    <property type="entry name" value="TtsA-like_GH18_dom"/>
</dbReference>
<dbReference type="KEGG" id="vg:65132036"/>
<evidence type="ECO:0000259" key="1">
    <source>
        <dbReference type="Pfam" id="PF05838"/>
    </source>
</evidence>
<reference evidence="3 4" key="1">
    <citation type="submission" date="2020-07" db="EMBL/GenBank/DDBJ databases">
        <title>Taxonomic proposal: Crassvirales, a new order of highly abundant and diverse bacterial viruses.</title>
        <authorList>
            <person name="Shkoporov A.N."/>
            <person name="Stockdale S.R."/>
            <person name="Guerin E."/>
            <person name="Ross R.P."/>
            <person name="Hill C."/>
        </authorList>
    </citation>
    <scope>NUCLEOTIDE SEQUENCE [LARGE SCALE GENOMIC DNA]</scope>
</reference>
<evidence type="ECO:0000313" key="4">
    <source>
        <dbReference type="Proteomes" id="UP000593824"/>
    </source>
</evidence>
<dbReference type="SUPFAM" id="SSF53955">
    <property type="entry name" value="Lysozyme-like"/>
    <property type="match status" value="1"/>
</dbReference>
<feature type="domain" description="TtsA-like Glycoside hydrolase family 108" evidence="1">
    <location>
        <begin position="37"/>
        <end position="117"/>
    </location>
</feature>
<dbReference type="Gene3D" id="1.20.141.10">
    <property type="entry name" value="Chitosanase, subunit A, domain 1"/>
    <property type="match status" value="1"/>
</dbReference>
<dbReference type="EMBL" id="MT774411">
    <property type="protein sequence ID" value="QOR57865.1"/>
    <property type="molecule type" value="Genomic_DNA"/>
</dbReference>
<name>A0A7M1RTT6_9CAUD</name>
<dbReference type="InterPro" id="IPR023346">
    <property type="entry name" value="Lysozyme-like_dom_sf"/>
</dbReference>
<feature type="domain" description="Peptidoglycan binding" evidence="2">
    <location>
        <begin position="122"/>
        <end position="186"/>
    </location>
</feature>
<dbReference type="RefSeq" id="YP_010113505.1">
    <property type="nucleotide sequence ID" value="NC_055904.1"/>
</dbReference>
<dbReference type="GeneID" id="65132036"/>
<evidence type="ECO:0000259" key="2">
    <source>
        <dbReference type="Pfam" id="PF09374"/>
    </source>
</evidence>
<dbReference type="Pfam" id="PF09374">
    <property type="entry name" value="PG_binding_3"/>
    <property type="match status" value="1"/>
</dbReference>
<sequence length="192" mass="22095">MATVDNFIPILFRWEASTTVKKGESLENAYLRAKKVGFSNDPHDSGGATMVGVTIGTYRTYCKYKGRRTPSITDLKNLPYKEWRDIVHTMYWSKWKADLIQDLHVANMLVDWVWTSGQGIGIKRVQKLLGLTADGIVGPKTIQAVNKQEPKQLLDKVYLARKTHFESIVKAKPTQKKWLNGWMNRINYIYNM</sequence>
<accession>A0A7M1RTT6</accession>
<protein>
    <submittedName>
        <fullName evidence="3">Endolysin</fullName>
    </submittedName>
</protein>
<dbReference type="Pfam" id="PF05838">
    <property type="entry name" value="Glyco_hydro_108"/>
    <property type="match status" value="1"/>
</dbReference>
<dbReference type="Proteomes" id="UP000593824">
    <property type="component" value="Segment"/>
</dbReference>
<evidence type="ECO:0000313" key="3">
    <source>
        <dbReference type="EMBL" id="QOR57865.1"/>
    </source>
</evidence>
<proteinExistence type="predicted"/>
<dbReference type="InterPro" id="IPR018537">
    <property type="entry name" value="Peptidoglycan-bd_3"/>
</dbReference>
<organism evidence="3 4">
    <name type="scientific">uncultured phage cr273_1</name>
    <dbReference type="NCBI Taxonomy" id="2772095"/>
    <lineage>
        <taxon>Viruses</taxon>
        <taxon>Duplodnaviria</taxon>
        <taxon>Heunggongvirae</taxon>
        <taxon>Uroviricota</taxon>
        <taxon>Caudoviricetes</taxon>
        <taxon>Crassvirales</taxon>
        <taxon>Suoliviridae</taxon>
        <taxon>Oafivirinae</taxon>
        <taxon>Buhlduvirus</taxon>
        <taxon>Buhlduvirus animalis</taxon>
    </lineage>
</organism>